<evidence type="ECO:0000313" key="1">
    <source>
        <dbReference type="EMBL" id="NIH52572.1"/>
    </source>
</evidence>
<organism evidence="1 2">
    <name type="scientific">Lysinibacter cavernae</name>
    <dbReference type="NCBI Taxonomy" id="1640652"/>
    <lineage>
        <taxon>Bacteria</taxon>
        <taxon>Bacillati</taxon>
        <taxon>Actinomycetota</taxon>
        <taxon>Actinomycetes</taxon>
        <taxon>Micrococcales</taxon>
        <taxon>Microbacteriaceae</taxon>
        <taxon>Lysinibacter</taxon>
    </lineage>
</organism>
<dbReference type="EMBL" id="JAAMOX010000001">
    <property type="protein sequence ID" value="NIH52572.1"/>
    <property type="molecule type" value="Genomic_DNA"/>
</dbReference>
<evidence type="ECO:0000313" key="2">
    <source>
        <dbReference type="Proteomes" id="UP000541033"/>
    </source>
</evidence>
<sequence length="113" mass="12161">MILIVSIVVTGALLWVLVSEHIPTLLFPGQEKCVTVSVDERNLESTVRAHVSPGSFAGLRVEGPGAASTSKPGWGDGDWVYSFRGAMAGPNTVCFTNLTDHIIFERLTVYANN</sequence>
<name>A0A7X5QZ67_9MICO</name>
<proteinExistence type="predicted"/>
<reference evidence="1 2" key="1">
    <citation type="submission" date="2020-02" db="EMBL/GenBank/DDBJ databases">
        <title>Sequencing the genomes of 1000 actinobacteria strains.</title>
        <authorList>
            <person name="Klenk H.-P."/>
        </authorList>
    </citation>
    <scope>NUCLEOTIDE SEQUENCE [LARGE SCALE GENOMIC DNA]</scope>
    <source>
        <strain evidence="1 2">DSM 27960</strain>
    </source>
</reference>
<dbReference type="RefSeq" id="WP_167147319.1">
    <property type="nucleotide sequence ID" value="NZ_JAAMOX010000001.1"/>
</dbReference>
<protein>
    <submittedName>
        <fullName evidence="1">Uncharacterized protein</fullName>
    </submittedName>
</protein>
<comment type="caution">
    <text evidence="1">The sequence shown here is derived from an EMBL/GenBank/DDBJ whole genome shotgun (WGS) entry which is preliminary data.</text>
</comment>
<dbReference type="AlphaFoldDB" id="A0A7X5QZ67"/>
<dbReference type="Proteomes" id="UP000541033">
    <property type="component" value="Unassembled WGS sequence"/>
</dbReference>
<keyword evidence="2" id="KW-1185">Reference proteome</keyword>
<accession>A0A7X5QZ67</accession>
<gene>
    <name evidence="1" type="ORF">FHX76_000440</name>
</gene>